<evidence type="ECO:0008006" key="3">
    <source>
        <dbReference type="Google" id="ProtNLM"/>
    </source>
</evidence>
<keyword evidence="2" id="KW-1185">Reference proteome</keyword>
<reference evidence="1 2" key="1">
    <citation type="submission" date="2019-07" db="EMBL/GenBank/DDBJ databases">
        <title>Whole genome shotgun sequence of Deinococcus cellulosilyticus NBRC 106333.</title>
        <authorList>
            <person name="Hosoyama A."/>
            <person name="Uohara A."/>
            <person name="Ohji S."/>
            <person name="Ichikawa N."/>
        </authorList>
    </citation>
    <scope>NUCLEOTIDE SEQUENCE [LARGE SCALE GENOMIC DNA]</scope>
    <source>
        <strain evidence="1 2">NBRC 106333</strain>
    </source>
</reference>
<dbReference type="InterPro" id="IPR025833">
    <property type="entry name" value="GDYXXLXY"/>
</dbReference>
<evidence type="ECO:0000313" key="1">
    <source>
        <dbReference type="EMBL" id="GEM48923.1"/>
    </source>
</evidence>
<comment type="caution">
    <text evidence="1">The sequence shown here is derived from an EMBL/GenBank/DDBJ whole genome shotgun (WGS) entry which is preliminary data.</text>
</comment>
<dbReference type="AlphaFoldDB" id="A0A511N7V9"/>
<protein>
    <recommendedName>
        <fullName evidence="3">GDYXXLXY domain-containing protein</fullName>
    </recommendedName>
</protein>
<accession>A0A511N7V9</accession>
<gene>
    <name evidence="1" type="ORF">DC3_45580</name>
</gene>
<proteinExistence type="predicted"/>
<organism evidence="1 2">
    <name type="scientific">Deinococcus cellulosilyticus (strain DSM 18568 / NBRC 106333 / KACC 11606 / 5516J-15)</name>
    <dbReference type="NCBI Taxonomy" id="1223518"/>
    <lineage>
        <taxon>Bacteria</taxon>
        <taxon>Thermotogati</taxon>
        <taxon>Deinococcota</taxon>
        <taxon>Deinococci</taxon>
        <taxon>Deinococcales</taxon>
        <taxon>Deinococcaceae</taxon>
        <taxon>Deinococcus</taxon>
    </lineage>
</organism>
<evidence type="ECO:0000313" key="2">
    <source>
        <dbReference type="Proteomes" id="UP000321306"/>
    </source>
</evidence>
<dbReference type="Proteomes" id="UP000321306">
    <property type="component" value="Unassembled WGS sequence"/>
</dbReference>
<sequence length="151" mass="17132">MKWIALAVQTLILLMLLGLATLPFLNAQSILVKVVPLDPWDPYRGEYVRLSYPFSRLPDWNPQNGETVYVRLQPDSKGIYQAAEFLNQPPEGGVYLKGRVQWGQILYGIESFYVQKGMARRYENAAAQGSLYAVLQVNSSGTPRLQRLRVD</sequence>
<name>A0A511N7V9_DEIC1</name>
<dbReference type="Pfam" id="PF14345">
    <property type="entry name" value="GDYXXLXY"/>
    <property type="match status" value="1"/>
</dbReference>
<dbReference type="EMBL" id="BJXB01000026">
    <property type="protein sequence ID" value="GEM48923.1"/>
    <property type="molecule type" value="Genomic_DNA"/>
</dbReference>
<dbReference type="RefSeq" id="WP_146888525.1">
    <property type="nucleotide sequence ID" value="NZ_BJXB01000026.1"/>
</dbReference>
<dbReference type="OrthoDB" id="4868247at2"/>